<dbReference type="Proteomes" id="UP000734854">
    <property type="component" value="Unassembled WGS sequence"/>
</dbReference>
<evidence type="ECO:0008006" key="5">
    <source>
        <dbReference type="Google" id="ProtNLM"/>
    </source>
</evidence>
<organism evidence="3 4">
    <name type="scientific">Zingiber officinale</name>
    <name type="common">Ginger</name>
    <name type="synonym">Amomum zingiber</name>
    <dbReference type="NCBI Taxonomy" id="94328"/>
    <lineage>
        <taxon>Eukaryota</taxon>
        <taxon>Viridiplantae</taxon>
        <taxon>Streptophyta</taxon>
        <taxon>Embryophyta</taxon>
        <taxon>Tracheophyta</taxon>
        <taxon>Spermatophyta</taxon>
        <taxon>Magnoliopsida</taxon>
        <taxon>Liliopsida</taxon>
        <taxon>Zingiberales</taxon>
        <taxon>Zingiberaceae</taxon>
        <taxon>Zingiber</taxon>
    </lineage>
</organism>
<feature type="compositionally biased region" description="Acidic residues" evidence="1">
    <location>
        <begin position="126"/>
        <end position="137"/>
    </location>
</feature>
<gene>
    <name evidence="3" type="ORF">ZIOFF_075202</name>
</gene>
<dbReference type="PANTHER" id="PTHR33868:SF10">
    <property type="entry name" value="OS08G0483100 PROTEIN"/>
    <property type="match status" value="1"/>
</dbReference>
<feature type="region of interest" description="Disordered" evidence="1">
    <location>
        <begin position="118"/>
        <end position="142"/>
    </location>
</feature>
<reference evidence="3 4" key="1">
    <citation type="submission" date="2020-08" db="EMBL/GenBank/DDBJ databases">
        <title>Plant Genome Project.</title>
        <authorList>
            <person name="Zhang R.-G."/>
        </authorList>
    </citation>
    <scope>NUCLEOTIDE SEQUENCE [LARGE SCALE GENOMIC DNA]</scope>
    <source>
        <tissue evidence="3">Rhizome</tissue>
    </source>
</reference>
<keyword evidence="4" id="KW-1185">Reference proteome</keyword>
<evidence type="ECO:0000256" key="2">
    <source>
        <dbReference type="SAM" id="Phobius"/>
    </source>
</evidence>
<evidence type="ECO:0000313" key="4">
    <source>
        <dbReference type="Proteomes" id="UP000734854"/>
    </source>
</evidence>
<sequence length="233" mass="26301">MMLLELNLSDHRHEEEEEEEDKKLIASQEQSSSTSISSVEIVVAEWDGRSGSTADASLLRALQLSQTRAREAEKKAADESDRSHELSRLLLEDALRLSAYRRWATLLEAENSMLRLKGLTTRRPQEEEEEGQEEDEREEAKAKAKAKAKKKATPGPMAGWVALASCVGIAGVGFVVARNVHYSIQQQENDDRVKPRLTVRLGFLQIHVGAVHFDGVRISFRFQSIFDKLRLKF</sequence>
<name>A0A8J5C0V6_ZINOF</name>
<protein>
    <recommendedName>
        <fullName evidence="5">Transmembrane protein</fullName>
    </recommendedName>
</protein>
<dbReference type="AlphaFoldDB" id="A0A8J5C0V6"/>
<proteinExistence type="predicted"/>
<evidence type="ECO:0000313" key="3">
    <source>
        <dbReference type="EMBL" id="KAG6467017.1"/>
    </source>
</evidence>
<keyword evidence="2" id="KW-0472">Membrane</keyword>
<keyword evidence="2" id="KW-0812">Transmembrane</keyword>
<comment type="caution">
    <text evidence="3">The sequence shown here is derived from an EMBL/GenBank/DDBJ whole genome shotgun (WGS) entry which is preliminary data.</text>
</comment>
<keyword evidence="2" id="KW-1133">Transmembrane helix</keyword>
<evidence type="ECO:0000256" key="1">
    <source>
        <dbReference type="SAM" id="MobiDB-lite"/>
    </source>
</evidence>
<dbReference type="EMBL" id="JACMSC010000097">
    <property type="protein sequence ID" value="KAG6467017.1"/>
    <property type="molecule type" value="Genomic_DNA"/>
</dbReference>
<feature type="transmembrane region" description="Helical" evidence="2">
    <location>
        <begin position="157"/>
        <end position="177"/>
    </location>
</feature>
<accession>A0A8J5C0V6</accession>
<feature type="compositionally biased region" description="Low complexity" evidence="1">
    <location>
        <begin position="25"/>
        <end position="37"/>
    </location>
</feature>
<feature type="region of interest" description="Disordered" evidence="1">
    <location>
        <begin position="1"/>
        <end position="37"/>
    </location>
</feature>
<dbReference type="PANTHER" id="PTHR33868">
    <property type="entry name" value="EXPRESSED PROTEIN"/>
    <property type="match status" value="1"/>
</dbReference>